<feature type="compositionally biased region" description="Basic and acidic residues" evidence="3">
    <location>
        <begin position="217"/>
        <end position="235"/>
    </location>
</feature>
<dbReference type="InterPro" id="IPR009057">
    <property type="entry name" value="Homeodomain-like_sf"/>
</dbReference>
<evidence type="ECO:0000256" key="1">
    <source>
        <dbReference type="ARBA" id="ARBA00023125"/>
    </source>
</evidence>
<dbReference type="SUPFAM" id="SSF46689">
    <property type="entry name" value="Homeodomain-like"/>
    <property type="match status" value="1"/>
</dbReference>
<evidence type="ECO:0000256" key="2">
    <source>
        <dbReference type="PROSITE-ProRule" id="PRU00335"/>
    </source>
</evidence>
<reference evidence="5" key="1">
    <citation type="submission" date="2014-08" db="EMBL/GenBank/DDBJ databases">
        <authorList>
            <person name="Falentin Helene"/>
        </authorList>
    </citation>
    <scope>NUCLEOTIDE SEQUENCE</scope>
</reference>
<protein>
    <submittedName>
        <fullName evidence="5">Transcriptional regulator</fullName>
    </submittedName>
</protein>
<dbReference type="InterPro" id="IPR001647">
    <property type="entry name" value="HTH_TetR"/>
</dbReference>
<accession>A0A068VUW1</accession>
<sequence length="244" mass="27344">MVDPPRTDAFRPGPSGPIEPPEDPPAPESPARRPARDALGEALKQTLATTPLDKVTVAGLSRSAGITRQAFYYHFLDVSDLAVWVFTNEVASHIMKYRSRAEWADGFLKLLLYMQEHREQSYSVIRALSSVSLEQFFFRHLRKMMTAIVHEVEQTLPFHAGQPLARRDRDFVIDHYTLSVVGHLLHWLATDMQQPPGELVRNLRDILDGSVRASLERFGHHDADGPTTGDPDRCVEGTVGPRAG</sequence>
<feature type="compositionally biased region" description="Pro residues" evidence="3">
    <location>
        <begin position="14"/>
        <end position="28"/>
    </location>
</feature>
<organism evidence="5">
    <name type="scientific">Propionibacterium freudenreichii subsp. freudenreichii</name>
    <dbReference type="NCBI Taxonomy" id="66712"/>
    <lineage>
        <taxon>Bacteria</taxon>
        <taxon>Bacillati</taxon>
        <taxon>Actinomycetota</taxon>
        <taxon>Actinomycetes</taxon>
        <taxon>Propionibacteriales</taxon>
        <taxon>Propionibacteriaceae</taxon>
        <taxon>Propionibacterium</taxon>
    </lineage>
</organism>
<dbReference type="PROSITE" id="PS50977">
    <property type="entry name" value="HTH_TETR_2"/>
    <property type="match status" value="1"/>
</dbReference>
<dbReference type="EMBL" id="LM676387">
    <property type="protein sequence ID" value="CEP25805.1"/>
    <property type="molecule type" value="Genomic_DNA"/>
</dbReference>
<dbReference type="RefSeq" id="WP_013161209.1">
    <property type="nucleotide sequence ID" value="NZ_CP010341.1"/>
</dbReference>
<dbReference type="GO" id="GO:0003677">
    <property type="term" value="F:DNA binding"/>
    <property type="evidence" value="ECO:0007669"/>
    <property type="project" value="UniProtKB-UniRule"/>
</dbReference>
<dbReference type="AlphaFoldDB" id="A0A068VUW1"/>
<dbReference type="KEGG" id="pfre:RM25_0873"/>
<dbReference type="Gene3D" id="1.10.357.10">
    <property type="entry name" value="Tetracycline Repressor, domain 2"/>
    <property type="match status" value="1"/>
</dbReference>
<dbReference type="InterPro" id="IPR039532">
    <property type="entry name" value="TetR_C_Firmicutes"/>
</dbReference>
<feature type="region of interest" description="Disordered" evidence="3">
    <location>
        <begin position="217"/>
        <end position="244"/>
    </location>
</feature>
<evidence type="ECO:0000256" key="3">
    <source>
        <dbReference type="SAM" id="MobiDB-lite"/>
    </source>
</evidence>
<feature type="domain" description="HTH tetR-type" evidence="4">
    <location>
        <begin position="33"/>
        <end position="93"/>
    </location>
</feature>
<feature type="region of interest" description="Disordered" evidence="3">
    <location>
        <begin position="1"/>
        <end position="35"/>
    </location>
</feature>
<dbReference type="Pfam" id="PF14278">
    <property type="entry name" value="TetR_C_8"/>
    <property type="match status" value="1"/>
</dbReference>
<evidence type="ECO:0000313" key="5">
    <source>
        <dbReference type="EMBL" id="CEP25805.1"/>
    </source>
</evidence>
<feature type="DNA-binding region" description="H-T-H motif" evidence="2">
    <location>
        <begin position="56"/>
        <end position="75"/>
    </location>
</feature>
<dbReference type="PATRIC" id="fig|66712.6.peg.898"/>
<evidence type="ECO:0000259" key="4">
    <source>
        <dbReference type="PROSITE" id="PS50977"/>
    </source>
</evidence>
<gene>
    <name evidence="5" type="ORF">PFCIRM138_02470</name>
</gene>
<proteinExistence type="predicted"/>
<name>A0A068VUW1_PROFF</name>
<keyword evidence="1 2" id="KW-0238">DNA-binding</keyword>